<evidence type="ECO:0000313" key="3">
    <source>
        <dbReference type="EMBL" id="STO68927.1"/>
    </source>
</evidence>
<keyword evidence="1" id="KW-0175">Coiled coil</keyword>
<evidence type="ECO:0000313" key="4">
    <source>
        <dbReference type="Proteomes" id="UP000254496"/>
    </source>
</evidence>
<feature type="transmembrane region" description="Helical" evidence="2">
    <location>
        <begin position="378"/>
        <end position="404"/>
    </location>
</feature>
<dbReference type="EMBL" id="UGHJ01000001">
    <property type="protein sequence ID" value="STO68927.1"/>
    <property type="molecule type" value="Genomic_DNA"/>
</dbReference>
<evidence type="ECO:0000256" key="1">
    <source>
        <dbReference type="SAM" id="Coils"/>
    </source>
</evidence>
<keyword evidence="2" id="KW-0812">Transmembrane</keyword>
<gene>
    <name evidence="3" type="ORF">NCTC8540_01445</name>
</gene>
<dbReference type="Proteomes" id="UP000254496">
    <property type="component" value="Unassembled WGS sequence"/>
</dbReference>
<comment type="caution">
    <text evidence="3">The sequence shown here is derived from an EMBL/GenBank/DDBJ whole genome shotgun (WGS) entry which is preliminary data.</text>
</comment>
<keyword evidence="2" id="KW-0472">Membrane</keyword>
<reference evidence="3 4" key="1">
    <citation type="submission" date="2018-06" db="EMBL/GenBank/DDBJ databases">
        <authorList>
            <consortium name="Pathogen Informatics"/>
            <person name="Doyle S."/>
        </authorList>
    </citation>
    <scope>NUCLEOTIDE SEQUENCE [LARGE SCALE GENOMIC DNA]</scope>
    <source>
        <strain evidence="3 4">NCTC8540</strain>
    </source>
</reference>
<feature type="transmembrane region" description="Helical" evidence="2">
    <location>
        <begin position="309"/>
        <end position="330"/>
    </location>
</feature>
<feature type="coiled-coil region" evidence="1">
    <location>
        <begin position="124"/>
        <end position="197"/>
    </location>
</feature>
<name>A0AB38H9L3_9PAST</name>
<accession>A0AB38H9L3</accession>
<feature type="transmembrane region" description="Helical" evidence="2">
    <location>
        <begin position="416"/>
        <end position="438"/>
    </location>
</feature>
<keyword evidence="2" id="KW-1133">Transmembrane helix</keyword>
<feature type="transmembrane region" description="Helical" evidence="2">
    <location>
        <begin position="444"/>
        <end position="465"/>
    </location>
</feature>
<sequence length="721" mass="78889">MLLNDLLIKIGVKADLKKLLDVEVSLKNIGKATALLGGAFAGAVAGLTAFVNSNLTALDEVRQLSKVTGEAADKIYLLDKVAEVNGSSSQAAQASIEGLSKAIGEAANGVGLGARAFENYGFSAKKANGEIKSSSEILEEIRQRMVGMSNQQQIAMLSKLGIDGSMIQTLRLTNAEMQEAMQNAEALSLGVANAENVEIAASFKDSMTEMGQMLKGVREFLSLQFAPSIQDVIARFKNWFIVNNAFIKDGLTSFARIIQRVMSFFGYFISAVDRVIRSTVGWKNAMMILAAVSLWANRQMIKAFAMNPFVWIVAGLVALIALVEDFIIYLEDGEAASYLGAFWEPFAKGLRWVQGLIADFPRYLESAVAFWNEYRDEILLGIGLIVALFGRGIASMSGQFMGFVRAFSAIGKMSGLFSSVIGWGGKLIGIIKSVGMAIRMAFVANPVGAIIAIIALLGFAIYQLIKNWDKIKKAVSDFAQKAVKWLSGLWQNIVDYAKSAVGKLKQILLRIFTIMSRPFINAFNRIKAIWAKFIDNFSVDPIGAIFDLVIDYIKTPFQFALDYVNSLWETFTGSQLDLTVIEQGFAQVTDWIMSPFKSAFDWVKLQYDTYIAPIIDAVKNFSPSKIADGISDKAKGAWDSVTSFFGGDNNAEKVANMSMQAMSLPAQALTTNNADHSMQNSNNKYTTTINLNGSGYADKDAKLIADRYNQTIQNTRSAFVQ</sequence>
<dbReference type="RefSeq" id="WP_115073130.1">
    <property type="nucleotide sequence ID" value="NZ_UGHE01000002.1"/>
</dbReference>
<organism evidence="3 4">
    <name type="scientific">Canicola haemoglobinophilus</name>
    <dbReference type="NCBI Taxonomy" id="733"/>
    <lineage>
        <taxon>Bacteria</taxon>
        <taxon>Pseudomonadati</taxon>
        <taxon>Pseudomonadota</taxon>
        <taxon>Gammaproteobacteria</taxon>
        <taxon>Pasteurellales</taxon>
        <taxon>Pasteurellaceae</taxon>
        <taxon>Canicola</taxon>
    </lineage>
</organism>
<proteinExistence type="predicted"/>
<dbReference type="AlphaFoldDB" id="A0AB38H9L3"/>
<feature type="transmembrane region" description="Helical" evidence="2">
    <location>
        <begin position="280"/>
        <end position="297"/>
    </location>
</feature>
<evidence type="ECO:0000256" key="2">
    <source>
        <dbReference type="SAM" id="Phobius"/>
    </source>
</evidence>
<protein>
    <submittedName>
        <fullName evidence="3">TP901 family phage tail tape measure protein</fullName>
    </submittedName>
</protein>